<dbReference type="InterPro" id="IPR050204">
    <property type="entry name" value="AraC_XylS_family_regulators"/>
</dbReference>
<keyword evidence="6" id="KW-1185">Reference proteome</keyword>
<dbReference type="AlphaFoldDB" id="A0A7W6NLV5"/>
<dbReference type="SMART" id="SM00342">
    <property type="entry name" value="HTH_ARAC"/>
    <property type="match status" value="1"/>
</dbReference>
<dbReference type="PROSITE" id="PS01124">
    <property type="entry name" value="HTH_ARAC_FAMILY_2"/>
    <property type="match status" value="1"/>
</dbReference>
<feature type="domain" description="HTH araC/xylS-type" evidence="4">
    <location>
        <begin position="175"/>
        <end position="273"/>
    </location>
</feature>
<keyword evidence="3" id="KW-0804">Transcription</keyword>
<dbReference type="SUPFAM" id="SSF46689">
    <property type="entry name" value="Homeodomain-like"/>
    <property type="match status" value="2"/>
</dbReference>
<dbReference type="InterPro" id="IPR037923">
    <property type="entry name" value="HTH-like"/>
</dbReference>
<dbReference type="PANTHER" id="PTHR46796:SF2">
    <property type="entry name" value="TRANSCRIPTIONAL REGULATORY PROTEIN"/>
    <property type="match status" value="1"/>
</dbReference>
<dbReference type="InterPro" id="IPR009057">
    <property type="entry name" value="Homeodomain-like_sf"/>
</dbReference>
<evidence type="ECO:0000256" key="3">
    <source>
        <dbReference type="ARBA" id="ARBA00023163"/>
    </source>
</evidence>
<proteinExistence type="predicted"/>
<comment type="caution">
    <text evidence="5">The sequence shown here is derived from an EMBL/GenBank/DDBJ whole genome shotgun (WGS) entry which is preliminary data.</text>
</comment>
<accession>A0A7W6NLV5</accession>
<evidence type="ECO:0000256" key="1">
    <source>
        <dbReference type="ARBA" id="ARBA00023015"/>
    </source>
</evidence>
<dbReference type="Pfam" id="PF12833">
    <property type="entry name" value="HTH_18"/>
    <property type="match status" value="1"/>
</dbReference>
<dbReference type="GO" id="GO:0043565">
    <property type="term" value="F:sequence-specific DNA binding"/>
    <property type="evidence" value="ECO:0007669"/>
    <property type="project" value="InterPro"/>
</dbReference>
<protein>
    <submittedName>
        <fullName evidence="5">AraC-like DNA-binding protein</fullName>
    </submittedName>
</protein>
<keyword evidence="2 5" id="KW-0238">DNA-binding</keyword>
<evidence type="ECO:0000256" key="2">
    <source>
        <dbReference type="ARBA" id="ARBA00023125"/>
    </source>
</evidence>
<evidence type="ECO:0000259" key="4">
    <source>
        <dbReference type="PROSITE" id="PS01124"/>
    </source>
</evidence>
<dbReference type="Proteomes" id="UP000528286">
    <property type="component" value="Unassembled WGS sequence"/>
</dbReference>
<gene>
    <name evidence="5" type="ORF">GGR23_003187</name>
</gene>
<dbReference type="EMBL" id="JACIEZ010000006">
    <property type="protein sequence ID" value="MBB4065979.1"/>
    <property type="molecule type" value="Genomic_DNA"/>
</dbReference>
<reference evidence="5 6" key="1">
    <citation type="submission" date="2020-08" db="EMBL/GenBank/DDBJ databases">
        <title>Genomic Encyclopedia of Type Strains, Phase IV (KMG-IV): sequencing the most valuable type-strain genomes for metagenomic binning, comparative biology and taxonomic classification.</title>
        <authorList>
            <person name="Goeker M."/>
        </authorList>
    </citation>
    <scope>NUCLEOTIDE SEQUENCE [LARGE SCALE GENOMIC DNA]</scope>
    <source>
        <strain evidence="5 6">DSM 29853</strain>
    </source>
</reference>
<dbReference type="SUPFAM" id="SSF51215">
    <property type="entry name" value="Regulatory protein AraC"/>
    <property type="match status" value="1"/>
</dbReference>
<sequence>MTSAVRVMLGNFGRVALVELGHCLVRHAHPHCHMLFKVGGADSNFIVDDIPVPLTNDSVVLVDAWRPHEFVYRPGQPPTQIIALYLDSEWLAALNADHGDFNPLDFFKSSSGPVSRDSYRLLMAVVDCLNGPSPSRSEVELLLSQLVLSTLYQAAVAVRTVGRLGRPQLVDWRIRKAVKYLQQNNGDYDTIDEIIAEIGMSRANFFRQFKTCTGMSPGLFQNVVRLEQAIRLTVVSQESLSAAASSLGFSDPAHFSRFFRNHTAVSPRLYRQGASELLSR</sequence>
<keyword evidence="1" id="KW-0805">Transcription regulation</keyword>
<organism evidence="5 6">
    <name type="scientific">Gellertiella hungarica</name>
    <dbReference type="NCBI Taxonomy" id="1572859"/>
    <lineage>
        <taxon>Bacteria</taxon>
        <taxon>Pseudomonadati</taxon>
        <taxon>Pseudomonadota</taxon>
        <taxon>Alphaproteobacteria</taxon>
        <taxon>Hyphomicrobiales</taxon>
        <taxon>Rhizobiaceae</taxon>
        <taxon>Gellertiella</taxon>
    </lineage>
</organism>
<name>A0A7W6NLV5_9HYPH</name>
<dbReference type="InterPro" id="IPR018060">
    <property type="entry name" value="HTH_AraC"/>
</dbReference>
<dbReference type="GO" id="GO:0003700">
    <property type="term" value="F:DNA-binding transcription factor activity"/>
    <property type="evidence" value="ECO:0007669"/>
    <property type="project" value="InterPro"/>
</dbReference>
<evidence type="ECO:0000313" key="6">
    <source>
        <dbReference type="Proteomes" id="UP000528286"/>
    </source>
</evidence>
<dbReference type="Gene3D" id="1.10.10.60">
    <property type="entry name" value="Homeodomain-like"/>
    <property type="match status" value="2"/>
</dbReference>
<evidence type="ECO:0000313" key="5">
    <source>
        <dbReference type="EMBL" id="MBB4065979.1"/>
    </source>
</evidence>
<dbReference type="PANTHER" id="PTHR46796">
    <property type="entry name" value="HTH-TYPE TRANSCRIPTIONAL ACTIVATOR RHAS-RELATED"/>
    <property type="match status" value="1"/>
</dbReference>